<dbReference type="FunFam" id="3.30.200.20:FF:000103">
    <property type="entry name" value="Protein kinase C"/>
    <property type="match status" value="1"/>
</dbReference>
<dbReference type="Gene3D" id="3.30.200.20">
    <property type="entry name" value="Phosphorylase Kinase, domain 1"/>
    <property type="match status" value="1"/>
</dbReference>
<dbReference type="Pfam" id="PF00069">
    <property type="entry name" value="Pkinase"/>
    <property type="match status" value="1"/>
</dbReference>
<dbReference type="OrthoDB" id="63267at2759"/>
<feature type="region of interest" description="Disordered" evidence="7">
    <location>
        <begin position="105"/>
        <end position="132"/>
    </location>
</feature>
<keyword evidence="11" id="KW-1185">Reference proteome</keyword>
<evidence type="ECO:0000313" key="10">
    <source>
        <dbReference type="EMBL" id="EJK71843.1"/>
    </source>
</evidence>
<dbReference type="GO" id="GO:0004674">
    <property type="term" value="F:protein serine/threonine kinase activity"/>
    <property type="evidence" value="ECO:0007669"/>
    <property type="project" value="UniProtKB-KW"/>
</dbReference>
<dbReference type="OMA" id="HSAWIED"/>
<evidence type="ECO:0000256" key="4">
    <source>
        <dbReference type="ARBA" id="ARBA00022741"/>
    </source>
</evidence>
<feature type="compositionally biased region" description="Low complexity" evidence="7">
    <location>
        <begin position="105"/>
        <end position="116"/>
    </location>
</feature>
<dbReference type="InterPro" id="IPR011009">
    <property type="entry name" value="Kinase-like_dom_sf"/>
</dbReference>
<dbReference type="PROSITE" id="PS00108">
    <property type="entry name" value="PROTEIN_KINASE_ST"/>
    <property type="match status" value="1"/>
</dbReference>
<keyword evidence="1" id="KW-0723">Serine/threonine-protein kinase</keyword>
<evidence type="ECO:0000256" key="3">
    <source>
        <dbReference type="ARBA" id="ARBA00022679"/>
    </source>
</evidence>
<dbReference type="eggNOG" id="KOG0690">
    <property type="taxonomic scope" value="Eukaryota"/>
</dbReference>
<feature type="domain" description="AGC-kinase C-terminal" evidence="9">
    <location>
        <begin position="656"/>
        <end position="730"/>
    </location>
</feature>
<evidence type="ECO:0000313" key="11">
    <source>
        <dbReference type="Proteomes" id="UP000266841"/>
    </source>
</evidence>
<dbReference type="FunFam" id="1.10.510.10:FF:000008">
    <property type="entry name" value="Non-specific serine/threonine protein kinase"/>
    <property type="match status" value="1"/>
</dbReference>
<dbReference type="SMART" id="SM00133">
    <property type="entry name" value="S_TK_X"/>
    <property type="match status" value="1"/>
</dbReference>
<reference evidence="10 11" key="1">
    <citation type="journal article" date="2012" name="Genome Biol.">
        <title>Genome and low-iron response of an oceanic diatom adapted to chronic iron limitation.</title>
        <authorList>
            <person name="Lommer M."/>
            <person name="Specht M."/>
            <person name="Roy A.S."/>
            <person name="Kraemer L."/>
            <person name="Andreson R."/>
            <person name="Gutowska M.A."/>
            <person name="Wolf J."/>
            <person name="Bergner S.V."/>
            <person name="Schilhabel M.B."/>
            <person name="Klostermeier U.C."/>
            <person name="Beiko R.G."/>
            <person name="Rosenstiel P."/>
            <person name="Hippler M."/>
            <person name="Laroche J."/>
        </authorList>
    </citation>
    <scope>NUCLEOTIDE SEQUENCE [LARGE SCALE GENOMIC DNA]</scope>
    <source>
        <strain evidence="10 11">CCMP1005</strain>
    </source>
</reference>
<organism evidence="10 11">
    <name type="scientific">Thalassiosira oceanica</name>
    <name type="common">Marine diatom</name>
    <dbReference type="NCBI Taxonomy" id="159749"/>
    <lineage>
        <taxon>Eukaryota</taxon>
        <taxon>Sar</taxon>
        <taxon>Stramenopiles</taxon>
        <taxon>Ochrophyta</taxon>
        <taxon>Bacillariophyta</taxon>
        <taxon>Coscinodiscophyceae</taxon>
        <taxon>Thalassiosirophycidae</taxon>
        <taxon>Thalassiosirales</taxon>
        <taxon>Thalassiosiraceae</taxon>
        <taxon>Thalassiosira</taxon>
    </lineage>
</organism>
<keyword evidence="5" id="KW-0418">Kinase</keyword>
<feature type="region of interest" description="Disordered" evidence="7">
    <location>
        <begin position="1"/>
        <end position="32"/>
    </location>
</feature>
<dbReference type="EMBL" id="AGNL01006712">
    <property type="protein sequence ID" value="EJK71843.1"/>
    <property type="molecule type" value="Genomic_DNA"/>
</dbReference>
<evidence type="ECO:0000256" key="1">
    <source>
        <dbReference type="ARBA" id="ARBA00022527"/>
    </source>
</evidence>
<gene>
    <name evidence="10" type="ORF">THAOC_06675</name>
</gene>
<protein>
    <recommendedName>
        <fullName evidence="12">Protein kinase domain-containing protein</fullName>
    </recommendedName>
</protein>
<keyword evidence="3" id="KW-0808">Transferase</keyword>
<keyword evidence="6" id="KW-0067">ATP-binding</keyword>
<dbReference type="GO" id="GO:0005524">
    <property type="term" value="F:ATP binding"/>
    <property type="evidence" value="ECO:0007669"/>
    <property type="project" value="UniProtKB-KW"/>
</dbReference>
<dbReference type="Pfam" id="PF00433">
    <property type="entry name" value="Pkinase_C"/>
    <property type="match status" value="1"/>
</dbReference>
<comment type="caution">
    <text evidence="10">The sequence shown here is derived from an EMBL/GenBank/DDBJ whole genome shotgun (WGS) entry which is preliminary data.</text>
</comment>
<accession>K0SZQ1</accession>
<dbReference type="PANTHER" id="PTHR24351">
    <property type="entry name" value="RIBOSOMAL PROTEIN S6 KINASE"/>
    <property type="match status" value="1"/>
</dbReference>
<evidence type="ECO:0000259" key="9">
    <source>
        <dbReference type="PROSITE" id="PS51285"/>
    </source>
</evidence>
<feature type="region of interest" description="Disordered" evidence="7">
    <location>
        <begin position="195"/>
        <end position="268"/>
    </location>
</feature>
<proteinExistence type="predicted"/>
<feature type="non-terminal residue" evidence="10">
    <location>
        <position position="1"/>
    </location>
</feature>
<evidence type="ECO:0000256" key="6">
    <source>
        <dbReference type="ARBA" id="ARBA00022840"/>
    </source>
</evidence>
<feature type="compositionally biased region" description="Acidic residues" evidence="7">
    <location>
        <begin position="221"/>
        <end position="252"/>
    </location>
</feature>
<evidence type="ECO:0000256" key="5">
    <source>
        <dbReference type="ARBA" id="ARBA00022777"/>
    </source>
</evidence>
<feature type="domain" description="Protein kinase" evidence="8">
    <location>
        <begin position="391"/>
        <end position="655"/>
    </location>
</feature>
<dbReference type="SMART" id="SM00220">
    <property type="entry name" value="S_TKc"/>
    <property type="match status" value="1"/>
</dbReference>
<name>K0SZQ1_THAOC</name>
<evidence type="ECO:0000256" key="2">
    <source>
        <dbReference type="ARBA" id="ARBA00022553"/>
    </source>
</evidence>
<dbReference type="InterPro" id="IPR000719">
    <property type="entry name" value="Prot_kinase_dom"/>
</dbReference>
<dbReference type="AlphaFoldDB" id="K0SZQ1"/>
<dbReference type="Gene3D" id="1.10.510.10">
    <property type="entry name" value="Transferase(Phosphotransferase) domain 1"/>
    <property type="match status" value="1"/>
</dbReference>
<dbReference type="PROSITE" id="PS50011">
    <property type="entry name" value="PROTEIN_KINASE_DOM"/>
    <property type="match status" value="1"/>
</dbReference>
<evidence type="ECO:0000256" key="7">
    <source>
        <dbReference type="SAM" id="MobiDB-lite"/>
    </source>
</evidence>
<evidence type="ECO:0008006" key="12">
    <source>
        <dbReference type="Google" id="ProtNLM"/>
    </source>
</evidence>
<keyword evidence="4" id="KW-0547">Nucleotide-binding</keyword>
<keyword evidence="2" id="KW-0597">Phosphoprotein</keyword>
<evidence type="ECO:0000259" key="8">
    <source>
        <dbReference type="PROSITE" id="PS50011"/>
    </source>
</evidence>
<dbReference type="InterPro" id="IPR000961">
    <property type="entry name" value="AGC-kinase_C"/>
</dbReference>
<dbReference type="SUPFAM" id="SSF56112">
    <property type="entry name" value="Protein kinase-like (PK-like)"/>
    <property type="match status" value="1"/>
</dbReference>
<dbReference type="PROSITE" id="PS51285">
    <property type="entry name" value="AGC_KINASE_CTER"/>
    <property type="match status" value="1"/>
</dbReference>
<dbReference type="InterPro" id="IPR008271">
    <property type="entry name" value="Ser/Thr_kinase_AS"/>
</dbReference>
<sequence length="735" mass="79720">QSTEPLQDGVGKREGQRKKGTSARQGMSGDEQEDIGFSVSIAASACVNLQDHRTGETAAHIIHAVSVSQPVQSWTVLRDHVDFLAMDAALSGLAADLPSCESCRSASITSSSNGSTNSGGGAGGAQQQPQDVDSIVSARNSAQTWLGEILRVPAVRESPVMRQFLCYGANVVPPQFEGLVWVNFTSAGEVRTSHDITHHHPYSSGGNDDDRHQQGHQGGMDMDDEIFALDDDPNAPDADDDDGSIDSDDDPEYLQGRYEPNEEPLDRSEVMEIQQDQVEMVEDVGSLAQSMGASHLGRSLQLQREMMGFRQSQQAAAPPQAAPQIAINMTSVDNNGSRSQTGGIGGAVGGIGGAMAKAESQGVIETQAHVAGIGDSFHRTAPVSAPRLDSFRMIKVVGKGSFELAVKTGKVFLVREKQTSEMFALKVLKKDNIIKRNQVEHTRTERSVLGYVKHPFIVGLNMAFQSKDKLYFVLDYCAGGELFFHLGKVGKFSEHRACFYAAEITLAIEYVHNLDIVYRDLKPENVLLDSRGHVRLTDFGLSKEGISNSSSGANSFCGTPEYLAPEILNRQGHGRAVDWWSLGALLFEMLTGLPPFYCRDREKLFEKIRRGTLEYPRYLSPKATQILKGLLTKDPRARLGSGPGDAGEIKNQSFFADLSWDGLMGGEVSPPWDPQISGSMDTSQFDNEFTNMPINSPGAGYHGHGFGSTPSDNVFEGFTFTDRSFYGPNGPAKVG</sequence>
<dbReference type="Proteomes" id="UP000266841">
    <property type="component" value="Unassembled WGS sequence"/>
</dbReference>
<dbReference type="InterPro" id="IPR017892">
    <property type="entry name" value="Pkinase_C"/>
</dbReference>